<keyword evidence="1" id="KW-0812">Transmembrane</keyword>
<keyword evidence="1" id="KW-1133">Transmembrane helix</keyword>
<feature type="transmembrane region" description="Helical" evidence="1">
    <location>
        <begin position="137"/>
        <end position="158"/>
    </location>
</feature>
<name>A0A210PMK4_MIZYE</name>
<reference evidence="2 3" key="1">
    <citation type="journal article" date="2017" name="Nat. Ecol. Evol.">
        <title>Scallop genome provides insights into evolution of bilaterian karyotype and development.</title>
        <authorList>
            <person name="Wang S."/>
            <person name="Zhang J."/>
            <person name="Jiao W."/>
            <person name="Li J."/>
            <person name="Xun X."/>
            <person name="Sun Y."/>
            <person name="Guo X."/>
            <person name="Huan P."/>
            <person name="Dong B."/>
            <person name="Zhang L."/>
            <person name="Hu X."/>
            <person name="Sun X."/>
            <person name="Wang J."/>
            <person name="Zhao C."/>
            <person name="Wang Y."/>
            <person name="Wang D."/>
            <person name="Huang X."/>
            <person name="Wang R."/>
            <person name="Lv J."/>
            <person name="Li Y."/>
            <person name="Zhang Z."/>
            <person name="Liu B."/>
            <person name="Lu W."/>
            <person name="Hui Y."/>
            <person name="Liang J."/>
            <person name="Zhou Z."/>
            <person name="Hou R."/>
            <person name="Li X."/>
            <person name="Liu Y."/>
            <person name="Li H."/>
            <person name="Ning X."/>
            <person name="Lin Y."/>
            <person name="Zhao L."/>
            <person name="Xing Q."/>
            <person name="Dou J."/>
            <person name="Li Y."/>
            <person name="Mao J."/>
            <person name="Guo H."/>
            <person name="Dou H."/>
            <person name="Li T."/>
            <person name="Mu C."/>
            <person name="Jiang W."/>
            <person name="Fu Q."/>
            <person name="Fu X."/>
            <person name="Miao Y."/>
            <person name="Liu J."/>
            <person name="Yu Q."/>
            <person name="Li R."/>
            <person name="Liao H."/>
            <person name="Li X."/>
            <person name="Kong Y."/>
            <person name="Jiang Z."/>
            <person name="Chourrout D."/>
            <person name="Li R."/>
            <person name="Bao Z."/>
        </authorList>
    </citation>
    <scope>NUCLEOTIDE SEQUENCE [LARGE SCALE GENOMIC DNA]</scope>
    <source>
        <strain evidence="2 3">PY_sf001</strain>
    </source>
</reference>
<evidence type="ECO:0000313" key="3">
    <source>
        <dbReference type="Proteomes" id="UP000242188"/>
    </source>
</evidence>
<keyword evidence="3" id="KW-1185">Reference proteome</keyword>
<keyword evidence="1" id="KW-0472">Membrane</keyword>
<evidence type="ECO:0000313" key="2">
    <source>
        <dbReference type="EMBL" id="OWF37704.1"/>
    </source>
</evidence>
<proteinExistence type="predicted"/>
<organism evidence="2 3">
    <name type="scientific">Mizuhopecten yessoensis</name>
    <name type="common">Japanese scallop</name>
    <name type="synonym">Patinopecten yessoensis</name>
    <dbReference type="NCBI Taxonomy" id="6573"/>
    <lineage>
        <taxon>Eukaryota</taxon>
        <taxon>Metazoa</taxon>
        <taxon>Spiralia</taxon>
        <taxon>Lophotrochozoa</taxon>
        <taxon>Mollusca</taxon>
        <taxon>Bivalvia</taxon>
        <taxon>Autobranchia</taxon>
        <taxon>Pteriomorphia</taxon>
        <taxon>Pectinida</taxon>
        <taxon>Pectinoidea</taxon>
        <taxon>Pectinidae</taxon>
        <taxon>Mizuhopecten</taxon>
    </lineage>
</organism>
<protein>
    <submittedName>
        <fullName evidence="2">Uncharacterized protein</fullName>
    </submittedName>
</protein>
<dbReference type="AlphaFoldDB" id="A0A210PMK4"/>
<dbReference type="OrthoDB" id="10439276at2759"/>
<dbReference type="EMBL" id="NEDP02005583">
    <property type="protein sequence ID" value="OWF37704.1"/>
    <property type="molecule type" value="Genomic_DNA"/>
</dbReference>
<gene>
    <name evidence="2" type="ORF">KP79_PYT21362</name>
</gene>
<dbReference type="Proteomes" id="UP000242188">
    <property type="component" value="Unassembled WGS sequence"/>
</dbReference>
<evidence type="ECO:0000256" key="1">
    <source>
        <dbReference type="SAM" id="Phobius"/>
    </source>
</evidence>
<sequence length="420" mass="48700">MATSQMNSLPEEEHVSDQFLECSICGNPLFVDDVRGPRYESCANPTCKECMTRQLLQSCDSHISGPGSEVHHSDETVVTHEVYINNHDYPLASEMAPREDSTMQPSQEIDNSMQGPVRTINETCQLIWKLWTFSQDLVTTLAPLFLLMMLVTICVYIPSFPAYTILPSEEVEPVNMICRHRTKEEVYQNMETSKKQEHRTVCTFNVFHYNLLSRNRTYFVLDINIDIAKTYHDGRVGKLFTIKMFYLNKEHKTHHKQRSMYLSVSRCKTKYDEIAICLEDVSYKKETLLTQKLISTVVMEQNKRVSFLFLVDNEKKIMEIFTPVVLWKDVVFLEHYYESKTLSVWISLADSKNDKYVTARIRSGADVAIGDLPNPAIVTNYQIVHGVLTYPFRCLYAYLWNTFLPLPIPNENNEKETLHP</sequence>
<comment type="caution">
    <text evidence="2">The sequence shown here is derived from an EMBL/GenBank/DDBJ whole genome shotgun (WGS) entry which is preliminary data.</text>
</comment>
<accession>A0A210PMK4</accession>